<sequence>MCRTNSIAATAICTSAESHGSQSISQPPYSPTLTVNTSHPTGIDNGVMLSSLYDAEMHITQFDKASQMVYSSRSLSSGQWFGSALPPTSHLASLCIAVSAFEGLLCPELCPDDKCLSTKPISFYIL</sequence>
<name>A0A2T4B6K3_9HYPO</name>
<protein>
    <submittedName>
        <fullName evidence="1">Uncharacterized protein</fullName>
    </submittedName>
</protein>
<dbReference type="AlphaFoldDB" id="A0A2T4B6K3"/>
<dbReference type="RefSeq" id="XP_024748287.1">
    <property type="nucleotide sequence ID" value="XM_024897923.1"/>
</dbReference>
<dbReference type="EMBL" id="KZ680216">
    <property type="protein sequence ID" value="PTB64967.1"/>
    <property type="molecule type" value="Genomic_DNA"/>
</dbReference>
<keyword evidence="2" id="KW-1185">Reference proteome</keyword>
<evidence type="ECO:0000313" key="2">
    <source>
        <dbReference type="Proteomes" id="UP000241546"/>
    </source>
</evidence>
<reference evidence="2" key="1">
    <citation type="submission" date="2016-07" db="EMBL/GenBank/DDBJ databases">
        <title>Multiple horizontal gene transfer events from other fungi enriched the ability of initially mycotrophic Trichoderma (Ascomycota) to feed on dead plant biomass.</title>
        <authorList>
            <consortium name="DOE Joint Genome Institute"/>
            <person name="Atanasova L."/>
            <person name="Chenthamara K."/>
            <person name="Zhang J."/>
            <person name="Grujic M."/>
            <person name="Henrissat B."/>
            <person name="Kuo A."/>
            <person name="Aerts A."/>
            <person name="Salamov A."/>
            <person name="Lipzen A."/>
            <person name="Labutti K."/>
            <person name="Barry K."/>
            <person name="Miao Y."/>
            <person name="Rahimi M.J."/>
            <person name="Shen Q."/>
            <person name="Grigoriev I.V."/>
            <person name="Kubicek C.P."/>
            <person name="Druzhinina I.S."/>
        </authorList>
    </citation>
    <scope>NUCLEOTIDE SEQUENCE [LARGE SCALE GENOMIC DNA]</scope>
    <source>
        <strain evidence="2">TUCIM 6016</strain>
    </source>
</reference>
<organism evidence="1 2">
    <name type="scientific">Trichoderma citrinoviride</name>
    <dbReference type="NCBI Taxonomy" id="58853"/>
    <lineage>
        <taxon>Eukaryota</taxon>
        <taxon>Fungi</taxon>
        <taxon>Dikarya</taxon>
        <taxon>Ascomycota</taxon>
        <taxon>Pezizomycotina</taxon>
        <taxon>Sordariomycetes</taxon>
        <taxon>Hypocreomycetidae</taxon>
        <taxon>Hypocreales</taxon>
        <taxon>Hypocreaceae</taxon>
        <taxon>Trichoderma</taxon>
    </lineage>
</organism>
<gene>
    <name evidence="1" type="ORF">BBK36DRAFT_21698</name>
</gene>
<accession>A0A2T4B6K3</accession>
<dbReference type="GeneID" id="36606041"/>
<dbReference type="Proteomes" id="UP000241546">
    <property type="component" value="Unassembled WGS sequence"/>
</dbReference>
<evidence type="ECO:0000313" key="1">
    <source>
        <dbReference type="EMBL" id="PTB64967.1"/>
    </source>
</evidence>
<proteinExistence type="predicted"/>